<evidence type="ECO:0000259" key="8">
    <source>
        <dbReference type="PROSITE" id="PS52004"/>
    </source>
</evidence>
<dbReference type="Gene3D" id="3.40.50.1820">
    <property type="entry name" value="alpha/beta hydrolase"/>
    <property type="match status" value="1"/>
</dbReference>
<dbReference type="InterPro" id="IPR020806">
    <property type="entry name" value="PKS_PP-bd"/>
</dbReference>
<feature type="active site" description="Proton acceptor; for dehydratase activity" evidence="5">
    <location>
        <position position="1316"/>
    </location>
</feature>
<evidence type="ECO:0000256" key="6">
    <source>
        <dbReference type="SAM" id="MobiDB-lite"/>
    </source>
</evidence>
<dbReference type="GO" id="GO:0030639">
    <property type="term" value="P:polyketide biosynthetic process"/>
    <property type="evidence" value="ECO:0007669"/>
    <property type="project" value="UniProtKB-ARBA"/>
</dbReference>
<dbReference type="InterPro" id="IPR036736">
    <property type="entry name" value="ACP-like_sf"/>
</dbReference>
<feature type="domain" description="Ketosynthase family 3 (KS3)" evidence="8">
    <location>
        <begin position="365"/>
        <end position="798"/>
    </location>
</feature>
<dbReference type="InterPro" id="IPR001031">
    <property type="entry name" value="Thioesterase"/>
</dbReference>
<dbReference type="Pfam" id="PF00698">
    <property type="entry name" value="Acyl_transf_1"/>
    <property type="match status" value="1"/>
</dbReference>
<keyword evidence="11" id="KW-1185">Reference proteome</keyword>
<feature type="compositionally biased region" description="Low complexity" evidence="6">
    <location>
        <begin position="1600"/>
        <end position="1619"/>
    </location>
</feature>
<dbReference type="Pfam" id="PF14765">
    <property type="entry name" value="PS-DH"/>
    <property type="match status" value="1"/>
</dbReference>
<proteinExistence type="predicted"/>
<dbReference type="GO" id="GO:0017000">
    <property type="term" value="P:antibiotic biosynthetic process"/>
    <property type="evidence" value="ECO:0007669"/>
    <property type="project" value="UniProtKB-ARBA"/>
</dbReference>
<dbReference type="CDD" id="cd00833">
    <property type="entry name" value="PKS"/>
    <property type="match status" value="1"/>
</dbReference>
<dbReference type="InterPro" id="IPR032088">
    <property type="entry name" value="SAT"/>
</dbReference>
<dbReference type="InterPro" id="IPR014030">
    <property type="entry name" value="Ketoacyl_synth_N"/>
</dbReference>
<feature type="compositionally biased region" description="Low complexity" evidence="6">
    <location>
        <begin position="1736"/>
        <end position="1754"/>
    </location>
</feature>
<dbReference type="GO" id="GO:0006633">
    <property type="term" value="P:fatty acid biosynthetic process"/>
    <property type="evidence" value="ECO:0007669"/>
    <property type="project" value="InterPro"/>
</dbReference>
<dbReference type="InterPro" id="IPR029058">
    <property type="entry name" value="AB_hydrolase_fold"/>
</dbReference>
<dbReference type="SUPFAM" id="SSF53474">
    <property type="entry name" value="alpha/beta-Hydrolases"/>
    <property type="match status" value="1"/>
</dbReference>
<keyword evidence="1" id="KW-0596">Phosphopantetheine</keyword>
<evidence type="ECO:0000256" key="2">
    <source>
        <dbReference type="ARBA" id="ARBA00022553"/>
    </source>
</evidence>
<dbReference type="PROSITE" id="PS52019">
    <property type="entry name" value="PKS_MFAS_DH"/>
    <property type="match status" value="1"/>
</dbReference>
<dbReference type="SUPFAM" id="SSF52151">
    <property type="entry name" value="FabD/lysophospholipase-like"/>
    <property type="match status" value="1"/>
</dbReference>
<dbReference type="InterPro" id="IPR001227">
    <property type="entry name" value="Ac_transferase_dom_sf"/>
</dbReference>
<dbReference type="FunFam" id="3.40.50.1820:FF:000116">
    <property type="entry name" value="Sterigmatocystin biosynthesis polyketide synthase"/>
    <property type="match status" value="1"/>
</dbReference>
<feature type="region of interest" description="Disordered" evidence="6">
    <location>
        <begin position="1600"/>
        <end position="1632"/>
    </location>
</feature>
<dbReference type="Gene3D" id="3.40.47.10">
    <property type="match status" value="1"/>
</dbReference>
<dbReference type="Pfam" id="PF00550">
    <property type="entry name" value="PP-binding"/>
    <property type="match status" value="2"/>
</dbReference>
<dbReference type="FunFam" id="3.40.366.10:FF:000002">
    <property type="entry name" value="Probable polyketide synthase 2"/>
    <property type="match status" value="1"/>
</dbReference>
<dbReference type="Pfam" id="PF22621">
    <property type="entry name" value="CurL-like_PKS_C"/>
    <property type="match status" value="1"/>
</dbReference>
<dbReference type="InterPro" id="IPR050091">
    <property type="entry name" value="PKS_NRPS_Biosynth_Enz"/>
</dbReference>
<reference evidence="10" key="2">
    <citation type="submission" date="2023-01" db="EMBL/GenBank/DDBJ databases">
        <authorList>
            <person name="Petersen C."/>
        </authorList>
    </citation>
    <scope>NUCLEOTIDE SEQUENCE</scope>
    <source>
        <strain evidence="10">IBT 17514</strain>
    </source>
</reference>
<sequence>MSISNIILFDNKADERLLVLRRLVHNHDSPLLDDFMGQSAFLLREEVSRQPSHIRVQIPQFADIVELIERSHGQSIPLLEYALLCIYQIGSLIYSKDKSLVSLNSKPTQVVGFEAGLLAATALAVSADVTELSKIGPFVVVLALRLGIHISRIAELQNLRKDDDSTSGYGLMTLEGALEAEVEAVLTQKDFQQLTPGSRPYAKELYSDTIVVTGPFAVLLELAKRPALEHHVRLITPTAGCLSASHIYSMEDVEEIFRGWCGESTSRDRHQQKFILSPQRMTTSSKDGYELLREQLRDVLESKVVFQTLCDTMSSLDCVDGSDRKLFAFGHKPALRELSTALELQDFSDIIPRWEETEANTSRRNNKIAIVGYSGRFPGAEDAELLWELLRDGRDVHREVPKERFDIETHYDASAKRKNTTQTRFGGFVENPGLFDPRFFNVSPREAFQMDPVQRLALITAYEALEMAGCVAGRTPSTQRNRIGTFYGQAGDDWREVNSGQDVDTYFIPGGIRAFTPGRINYHFKFSGPSYSVDTACSSSLAAIQLACTSLAKGECDTAITGGVNILTNPDIFAGLSRGYFLSQTGQCKTFDNEADGYCRADGVSSIILKRLEDAEADNDNILAVILGSKTNHSAEAASITRPHHGAQAFLCRSIMEEAGVNPHKVEYVEMHGTGTQAGDYNEMLSVSEVFASELTETRSSPLYVGAIKANIGHGEAASGVMSLIKVLKMLEHNAIPPNVGIKSGIINEKFPKNLKERNLHIPMELTRWSPHADHSPRLVFLNNFSAAGGNTAMLIEEGPFKVPSAKTDPRSRLVVSVSARSLSSLKNNIQNLTAYLASNPSTSLADLSYTTMARRIMYNYRFACSATDIAAVQKALAAASEQDHRPIQPQKLAFAFTGQGAVYCSLARSLFEASSQFRSTIMICEKLAKTQGFSSFVPVIDGSISNLAAVQPLIVQLATVCVQIALVNLWASWGIKPSIVVGHSIGEYAALYAAGVLSASEVIHLVGSRAELMEKLCLTGSHGMLVAKSSRSQLAQYITGSDLDITCENSPEEIVVGGPQNSIDDLAETLLTRGIQNKKLAVAYAFHSSQMDPILRDFEFVVNSVTLSPPKIPIISSLLGGVLEPTSGELNHQYFARHTREPVLFSAAVTDARDKSIIDDETVWIEVGSHPICNGMLKSILGSETVGLASLRRSEDPWTTLSSSLATLYNFGYSINWSEYHRDFEEAHKLLTLPSYAFDLKNYWTQYQNDWCLSKGDLTVSTSNNEGLPQAPAVKRELSLTVQEILEEKIEDGLITFLAQSDVSHPKLRALIFGHLVNGAGLCPSTVYAEMALTIGDYLYKKSFDGATPTGMNVCSMEVGKPLVLSPDKSKAQLVRVAATFSEGSVSFRFFGVDETGKTTVEYAVCQVKYGDQQKWLRKWNKHSYMVQEQIKRLETAVGNANTHRVGRGMAYKLFSALVEYDETFRGMDEVVLDATAFEATAKVNFKTGERDPDYYMNPRWMDNLCHISGFIVNASEATESGEQVYISHGWESFRLGTTISHDKTYRCYARMALSENSAVRQGDVYFLDGDTVVGLAGGVKFQCVPRRLLNHLLPPVGKASKATAPPTTAKSTVSSLKPSPPSAAPAPVSRAQVKPVTNAVSLEKPASARVLDIVLNECSIEQEELEDSSAFENLGLDSLLSLSILARLREDIGLDLPSSFFIDNPTFGHLKRFLALSYAADQASTIQLDSGYNSSPSGTASPSQESSSSYDSTITIPRDESLCATIRALISEELGVDQEEIGENSDLASMGMDSLMSLSVTAGIREQTGLYIPDDILIQCTTISQLEEALSLAQPPKATTNQVKKPPVPQTAPVSIAPKTSPKALSFLIQGNPRTARETIFFFPDGSGSATSYAPIPAIGEDVCVYALNCPFMKIPEEFHCGIDGVATIYIDEMKRRQPKGPYNIGGWSAGGVMAYEAALQLQAKGDAVSRLILIDAPCPVRLEPVPSKLFRFFDSMGVLGDRSNRQSPPYLIPHFEAMIRNLDAYIARPFPHGAEPKVLAIWAREGVCKDASSPRPTREPSDPKVMDWLLDNRTDFGPNGWDQLIAKENFICVSMEGNHFSMIVNPLVKELGGLIRDNF</sequence>
<feature type="region of interest" description="N-terminal hotdog fold" evidence="5">
    <location>
        <begin position="1284"/>
        <end position="1416"/>
    </location>
</feature>
<evidence type="ECO:0000256" key="4">
    <source>
        <dbReference type="ARBA" id="ARBA00022737"/>
    </source>
</evidence>
<dbReference type="SMART" id="SM00823">
    <property type="entry name" value="PKS_PP"/>
    <property type="match status" value="2"/>
</dbReference>
<dbReference type="Gene3D" id="3.10.129.110">
    <property type="entry name" value="Polyketide synthase dehydratase"/>
    <property type="match status" value="1"/>
</dbReference>
<dbReference type="PROSITE" id="PS52004">
    <property type="entry name" value="KS3_2"/>
    <property type="match status" value="1"/>
</dbReference>
<accession>A0AAD6HW15</accession>
<dbReference type="FunFam" id="3.10.129.110:FF:000001">
    <property type="entry name" value="Sterigmatocystin biosynthesis polyketide synthase"/>
    <property type="match status" value="1"/>
</dbReference>
<feature type="region of interest" description="C-terminal hotdog fold" evidence="5">
    <location>
        <begin position="1444"/>
        <end position="1592"/>
    </location>
</feature>
<evidence type="ECO:0000259" key="7">
    <source>
        <dbReference type="PROSITE" id="PS50075"/>
    </source>
</evidence>
<feature type="region of interest" description="Disordered" evidence="6">
    <location>
        <begin position="1731"/>
        <end position="1756"/>
    </location>
</feature>
<evidence type="ECO:0000256" key="3">
    <source>
        <dbReference type="ARBA" id="ARBA00022679"/>
    </source>
</evidence>
<dbReference type="SUPFAM" id="SSF47336">
    <property type="entry name" value="ACP-like"/>
    <property type="match status" value="2"/>
</dbReference>
<evidence type="ECO:0000256" key="1">
    <source>
        <dbReference type="ARBA" id="ARBA00022450"/>
    </source>
</evidence>
<feature type="domain" description="Carrier" evidence="7">
    <location>
        <begin position="1762"/>
        <end position="1836"/>
    </location>
</feature>
<dbReference type="Gene3D" id="1.10.1200.10">
    <property type="entry name" value="ACP-like"/>
    <property type="match status" value="2"/>
</dbReference>
<dbReference type="InterPro" id="IPR016035">
    <property type="entry name" value="Acyl_Trfase/lysoPLipase"/>
</dbReference>
<dbReference type="PANTHER" id="PTHR43775">
    <property type="entry name" value="FATTY ACID SYNTHASE"/>
    <property type="match status" value="1"/>
</dbReference>
<evidence type="ECO:0000259" key="9">
    <source>
        <dbReference type="PROSITE" id="PS52019"/>
    </source>
</evidence>
<dbReference type="PROSITE" id="PS50075">
    <property type="entry name" value="CARRIER"/>
    <property type="match status" value="2"/>
</dbReference>
<dbReference type="InterPro" id="IPR042104">
    <property type="entry name" value="PKS_dehydratase_sf"/>
</dbReference>
<dbReference type="InterPro" id="IPR014031">
    <property type="entry name" value="Ketoacyl_synth_C"/>
</dbReference>
<dbReference type="SMART" id="SM00827">
    <property type="entry name" value="PKS_AT"/>
    <property type="match status" value="1"/>
</dbReference>
<dbReference type="Gene3D" id="3.40.366.10">
    <property type="entry name" value="Malonyl-Coenzyme A Acyl Carrier Protein, domain 2"/>
    <property type="match status" value="2"/>
</dbReference>
<dbReference type="PANTHER" id="PTHR43775:SF37">
    <property type="entry name" value="SI:DKEY-61P9.11"/>
    <property type="match status" value="1"/>
</dbReference>
<gene>
    <name evidence="10" type="ORF">N7493_002018</name>
</gene>
<dbReference type="GO" id="GO:0004312">
    <property type="term" value="F:fatty acid synthase activity"/>
    <property type="evidence" value="ECO:0007669"/>
    <property type="project" value="TreeGrafter"/>
</dbReference>
<name>A0AAD6HW15_9EURO</name>
<dbReference type="InterPro" id="IPR016039">
    <property type="entry name" value="Thiolase-like"/>
</dbReference>
<evidence type="ECO:0000313" key="10">
    <source>
        <dbReference type="EMBL" id="KAJ5738863.1"/>
    </source>
</evidence>
<reference evidence="10" key="1">
    <citation type="journal article" date="2023" name="IMA Fungus">
        <title>Comparative genomic study of the Penicillium genus elucidates a diverse pangenome and 15 lateral gene transfer events.</title>
        <authorList>
            <person name="Petersen C."/>
            <person name="Sorensen T."/>
            <person name="Nielsen M.R."/>
            <person name="Sondergaard T.E."/>
            <person name="Sorensen J.L."/>
            <person name="Fitzpatrick D.A."/>
            <person name="Frisvad J.C."/>
            <person name="Nielsen K.L."/>
        </authorList>
    </citation>
    <scope>NUCLEOTIDE SEQUENCE</scope>
    <source>
        <strain evidence="10">IBT 17514</strain>
    </source>
</reference>
<evidence type="ECO:0000256" key="5">
    <source>
        <dbReference type="PROSITE-ProRule" id="PRU01363"/>
    </source>
</evidence>
<feature type="domain" description="PKS/mFAS DH" evidence="9">
    <location>
        <begin position="1284"/>
        <end position="1592"/>
    </location>
</feature>
<dbReference type="InterPro" id="IPR049900">
    <property type="entry name" value="PKS_mFAS_DH"/>
</dbReference>
<dbReference type="InterPro" id="IPR049551">
    <property type="entry name" value="PKS_DH_C"/>
</dbReference>
<feature type="active site" description="Proton donor; for dehydratase activity" evidence="5">
    <location>
        <position position="1504"/>
    </location>
</feature>
<dbReference type="Proteomes" id="UP001215712">
    <property type="component" value="Unassembled WGS sequence"/>
</dbReference>
<keyword evidence="4" id="KW-0677">Repeat</keyword>
<dbReference type="InterPro" id="IPR018201">
    <property type="entry name" value="Ketoacyl_synth_AS"/>
</dbReference>
<organism evidence="10 11">
    <name type="scientific">Penicillium malachiteum</name>
    <dbReference type="NCBI Taxonomy" id="1324776"/>
    <lineage>
        <taxon>Eukaryota</taxon>
        <taxon>Fungi</taxon>
        <taxon>Dikarya</taxon>
        <taxon>Ascomycota</taxon>
        <taxon>Pezizomycotina</taxon>
        <taxon>Eurotiomycetes</taxon>
        <taxon>Eurotiomycetidae</taxon>
        <taxon>Eurotiales</taxon>
        <taxon>Aspergillaceae</taxon>
        <taxon>Penicillium</taxon>
    </lineage>
</organism>
<dbReference type="NCBIfam" id="TIGR04532">
    <property type="entry name" value="PT_fungal_PKS"/>
    <property type="match status" value="1"/>
</dbReference>
<dbReference type="Gene3D" id="3.30.70.3290">
    <property type="match status" value="1"/>
</dbReference>
<dbReference type="GO" id="GO:0004315">
    <property type="term" value="F:3-oxoacyl-[acyl-carrier-protein] synthase activity"/>
    <property type="evidence" value="ECO:0007669"/>
    <property type="project" value="InterPro"/>
</dbReference>
<protein>
    <recommendedName>
        <fullName evidence="12">Polyketide synthase</fullName>
    </recommendedName>
</protein>
<dbReference type="Pfam" id="PF16073">
    <property type="entry name" value="SAT"/>
    <property type="match status" value="1"/>
</dbReference>
<keyword evidence="2" id="KW-0597">Phosphoprotein</keyword>
<dbReference type="PROSITE" id="PS00606">
    <property type="entry name" value="KS3_1"/>
    <property type="match status" value="1"/>
</dbReference>
<dbReference type="InterPro" id="IPR009081">
    <property type="entry name" value="PP-bd_ACP"/>
</dbReference>
<dbReference type="SMART" id="SM00825">
    <property type="entry name" value="PKS_KS"/>
    <property type="match status" value="1"/>
</dbReference>
<keyword evidence="3" id="KW-0808">Transferase</keyword>
<evidence type="ECO:0000313" key="11">
    <source>
        <dbReference type="Proteomes" id="UP001215712"/>
    </source>
</evidence>
<dbReference type="InterPro" id="IPR014043">
    <property type="entry name" value="Acyl_transferase_dom"/>
</dbReference>
<evidence type="ECO:0008006" key="12">
    <source>
        <dbReference type="Google" id="ProtNLM"/>
    </source>
</evidence>
<dbReference type="InterPro" id="IPR030918">
    <property type="entry name" value="PT_fungal_PKS"/>
</dbReference>
<dbReference type="Pfam" id="PF00109">
    <property type="entry name" value="ketoacyl-synt"/>
    <property type="match status" value="1"/>
</dbReference>
<dbReference type="FunFam" id="1.10.1200.10:FF:000011">
    <property type="entry name" value="Sterigmatocystin biosynthesis polyketide synthase"/>
    <property type="match status" value="1"/>
</dbReference>
<comment type="caution">
    <text evidence="10">The sequence shown here is derived from an EMBL/GenBank/DDBJ whole genome shotgun (WGS) entry which is preliminary data.</text>
</comment>
<dbReference type="Pfam" id="PF00975">
    <property type="entry name" value="Thioesterase"/>
    <property type="match status" value="1"/>
</dbReference>
<dbReference type="Pfam" id="PF02801">
    <property type="entry name" value="Ketoacyl-synt_C"/>
    <property type="match status" value="1"/>
</dbReference>
<dbReference type="GO" id="GO:0031177">
    <property type="term" value="F:phosphopantetheine binding"/>
    <property type="evidence" value="ECO:0007669"/>
    <property type="project" value="InterPro"/>
</dbReference>
<dbReference type="SUPFAM" id="SSF53901">
    <property type="entry name" value="Thiolase-like"/>
    <property type="match status" value="1"/>
</dbReference>
<dbReference type="EMBL" id="JAQJAN010000002">
    <property type="protein sequence ID" value="KAJ5738863.1"/>
    <property type="molecule type" value="Genomic_DNA"/>
</dbReference>
<dbReference type="InterPro" id="IPR020841">
    <property type="entry name" value="PKS_Beta-ketoAc_synthase_dom"/>
</dbReference>
<feature type="domain" description="Carrier" evidence="7">
    <location>
        <begin position="1646"/>
        <end position="1720"/>
    </location>
</feature>